<evidence type="ECO:0000256" key="1">
    <source>
        <dbReference type="ARBA" id="ARBA00004417"/>
    </source>
</evidence>
<dbReference type="NCBIfam" id="NF008453">
    <property type="entry name" value="PRK11308.1"/>
    <property type="match status" value="2"/>
</dbReference>
<dbReference type="InterPro" id="IPR050388">
    <property type="entry name" value="ABC_Ni/Peptide_Import"/>
</dbReference>
<dbReference type="PROSITE" id="PS00211">
    <property type="entry name" value="ABC_TRANSPORTER_1"/>
    <property type="match status" value="2"/>
</dbReference>
<sequence>MDGDHGRDALGANDYRLHIPSGGTARHSRPAHEQGTLRMQHLLDIKNLSVDFHTLQGRMKALRNVSFGMKKGRILGIVGESGSGKSTVLWSIMGLLAPNAKVIGGSILFQDQDLLTLSEQARRQLRGEAISVVFQDPMTSQAPLLSYGRQMADILYRRREMSRCEKRGAAAEMLGKVGIPDPAFRLDQYPHEFSGGMRQRAGIAMALLTGPNLLLADEPTTALDVTMEAQIIHLLRDLQAETEATVAVVSHNLGLIAELCDDVVVMYAGEVVETGAVRQIFHAPRHPYTQALLECDPARIVERPARLPIIAGELPDLTSPPAGCIFADRCPYTLPLCRTEKPPVVVGTDGGLARCHIQSGAVAARVPGAVMPAASGPLARAANEAPLLETRDLNIRFPTEGMLLAKLQGRQPKGLDAVLDVSLTLHPGETLGVVGESGSGKSTLGRAILNLVSVTTGKVLFEGNEVQSLPEHKFKPLRRNMAMMFQDPNGSLSPRKTVRALITEPLQIHGIKERDLDREAERLADMVRLPRPLLARFPNQLSGGQARRVGVARALALSPRLVIADEPTAGLDVSVQGEILNLMADLQAEHGLAYLIITHNLPVIRHISDRIAIMYLGRIVEQGPAEEIFRHQHHPYTASLVQGVPQPDPDRKRAHRGLKGEVPSLLERPRGCDFVSRCPNARPLCHEAKPPHRGVGPHRVIACHFPLA</sequence>
<feature type="domain" description="ABC transporter" evidence="8">
    <location>
        <begin position="45"/>
        <end position="293"/>
    </location>
</feature>
<dbReference type="PANTHER" id="PTHR43297">
    <property type="entry name" value="OLIGOPEPTIDE TRANSPORT ATP-BINDING PROTEIN APPD"/>
    <property type="match status" value="1"/>
</dbReference>
<dbReference type="NCBIfam" id="TIGR01727">
    <property type="entry name" value="oligo_HPY"/>
    <property type="match status" value="2"/>
</dbReference>
<evidence type="ECO:0000259" key="8">
    <source>
        <dbReference type="PROSITE" id="PS50893"/>
    </source>
</evidence>
<evidence type="ECO:0000256" key="7">
    <source>
        <dbReference type="ARBA" id="ARBA00023136"/>
    </source>
</evidence>
<keyword evidence="5" id="KW-0547">Nucleotide-binding</keyword>
<keyword evidence="10" id="KW-1185">Reference proteome</keyword>
<dbReference type="InterPro" id="IPR017871">
    <property type="entry name" value="ABC_transporter-like_CS"/>
</dbReference>
<dbReference type="PANTHER" id="PTHR43297:SF2">
    <property type="entry name" value="DIPEPTIDE TRANSPORT ATP-BINDING PROTEIN DPPD"/>
    <property type="match status" value="1"/>
</dbReference>
<dbReference type="InterPro" id="IPR027417">
    <property type="entry name" value="P-loop_NTPase"/>
</dbReference>
<dbReference type="Pfam" id="PF08352">
    <property type="entry name" value="oligo_HPY"/>
    <property type="match status" value="2"/>
</dbReference>
<evidence type="ECO:0000256" key="5">
    <source>
        <dbReference type="ARBA" id="ARBA00022741"/>
    </source>
</evidence>
<comment type="caution">
    <text evidence="9">The sequence shown here is derived from an EMBL/GenBank/DDBJ whole genome shotgun (WGS) entry which is preliminary data.</text>
</comment>
<dbReference type="SMART" id="SM00382">
    <property type="entry name" value="AAA"/>
    <property type="match status" value="2"/>
</dbReference>
<organism evidence="9 10">
    <name type="scientific">Pseudaminobacter soli</name>
    <name type="common">ex Li et al. 2025</name>
    <dbReference type="NCBI Taxonomy" id="1295366"/>
    <lineage>
        <taxon>Bacteria</taxon>
        <taxon>Pseudomonadati</taxon>
        <taxon>Pseudomonadota</taxon>
        <taxon>Alphaproteobacteria</taxon>
        <taxon>Hyphomicrobiales</taxon>
        <taxon>Phyllobacteriaceae</taxon>
        <taxon>Pseudaminobacter</taxon>
    </lineage>
</organism>
<dbReference type="GO" id="GO:0015833">
    <property type="term" value="P:peptide transport"/>
    <property type="evidence" value="ECO:0007669"/>
    <property type="project" value="InterPro"/>
</dbReference>
<evidence type="ECO:0000256" key="6">
    <source>
        <dbReference type="ARBA" id="ARBA00022840"/>
    </source>
</evidence>
<dbReference type="PROSITE" id="PS50893">
    <property type="entry name" value="ABC_TRANSPORTER_2"/>
    <property type="match status" value="2"/>
</dbReference>
<dbReference type="GO" id="GO:0055085">
    <property type="term" value="P:transmembrane transport"/>
    <property type="evidence" value="ECO:0007669"/>
    <property type="project" value="UniProtKB-ARBA"/>
</dbReference>
<reference evidence="9 10" key="1">
    <citation type="submission" date="2018-03" db="EMBL/GenBank/DDBJ databases">
        <title>The draft genome of Mesorhizobium soli JCM 19897.</title>
        <authorList>
            <person name="Li L."/>
            <person name="Liu L."/>
            <person name="Liang L."/>
            <person name="Wang T."/>
            <person name="Zhang X."/>
        </authorList>
    </citation>
    <scope>NUCLEOTIDE SEQUENCE [LARGE SCALE GENOMIC DNA]</scope>
    <source>
        <strain evidence="9 10">JCM 19897</strain>
    </source>
</reference>
<comment type="similarity">
    <text evidence="2">Belongs to the ABC transporter superfamily.</text>
</comment>
<dbReference type="CDD" id="cd03257">
    <property type="entry name" value="ABC_NikE_OppD_transporters"/>
    <property type="match status" value="2"/>
</dbReference>
<evidence type="ECO:0000256" key="3">
    <source>
        <dbReference type="ARBA" id="ARBA00022448"/>
    </source>
</evidence>
<dbReference type="InterPro" id="IPR013563">
    <property type="entry name" value="Oligopep_ABC_C"/>
</dbReference>
<dbReference type="GO" id="GO:0016887">
    <property type="term" value="F:ATP hydrolysis activity"/>
    <property type="evidence" value="ECO:0007669"/>
    <property type="project" value="InterPro"/>
</dbReference>
<dbReference type="Pfam" id="PF00005">
    <property type="entry name" value="ABC_tran"/>
    <property type="match status" value="2"/>
</dbReference>
<accession>A0A2P7SJU2</accession>
<keyword evidence="6 9" id="KW-0067">ATP-binding</keyword>
<keyword evidence="7" id="KW-0472">Membrane</keyword>
<evidence type="ECO:0000313" key="10">
    <source>
        <dbReference type="Proteomes" id="UP000240653"/>
    </source>
</evidence>
<evidence type="ECO:0000256" key="4">
    <source>
        <dbReference type="ARBA" id="ARBA00022475"/>
    </source>
</evidence>
<dbReference type="InterPro" id="IPR003593">
    <property type="entry name" value="AAA+_ATPase"/>
</dbReference>
<dbReference type="OrthoDB" id="9802264at2"/>
<gene>
    <name evidence="9" type="ORF">C7I85_03875</name>
</gene>
<protein>
    <submittedName>
        <fullName evidence="9">Dipeptide ABC transporter ATP-binding protein</fullName>
    </submittedName>
</protein>
<evidence type="ECO:0000256" key="2">
    <source>
        <dbReference type="ARBA" id="ARBA00005417"/>
    </source>
</evidence>
<feature type="domain" description="ABC transporter" evidence="8">
    <location>
        <begin position="388"/>
        <end position="641"/>
    </location>
</feature>
<dbReference type="InterPro" id="IPR003439">
    <property type="entry name" value="ABC_transporter-like_ATP-bd"/>
</dbReference>
<dbReference type="GO" id="GO:0005886">
    <property type="term" value="C:plasma membrane"/>
    <property type="evidence" value="ECO:0007669"/>
    <property type="project" value="UniProtKB-SubCell"/>
</dbReference>
<dbReference type="Proteomes" id="UP000240653">
    <property type="component" value="Unassembled WGS sequence"/>
</dbReference>
<dbReference type="Gene3D" id="3.40.50.300">
    <property type="entry name" value="P-loop containing nucleotide triphosphate hydrolases"/>
    <property type="match status" value="2"/>
</dbReference>
<dbReference type="FunFam" id="3.40.50.300:FF:000016">
    <property type="entry name" value="Oligopeptide ABC transporter ATP-binding component"/>
    <property type="match status" value="2"/>
</dbReference>
<dbReference type="AlphaFoldDB" id="A0A2P7SJU2"/>
<name>A0A2P7SJU2_9HYPH</name>
<keyword evidence="4" id="KW-1003">Cell membrane</keyword>
<dbReference type="SUPFAM" id="SSF52540">
    <property type="entry name" value="P-loop containing nucleoside triphosphate hydrolases"/>
    <property type="match status" value="2"/>
</dbReference>
<evidence type="ECO:0000313" key="9">
    <source>
        <dbReference type="EMBL" id="PSJ62747.1"/>
    </source>
</evidence>
<proteinExistence type="inferred from homology"/>
<keyword evidence="3" id="KW-0813">Transport</keyword>
<comment type="subcellular location">
    <subcellularLocation>
        <location evidence="1">Cell inner membrane</location>
        <topology evidence="1">Peripheral membrane protein</topology>
    </subcellularLocation>
</comment>
<dbReference type="EMBL" id="PXYL01000002">
    <property type="protein sequence ID" value="PSJ62747.1"/>
    <property type="molecule type" value="Genomic_DNA"/>
</dbReference>
<dbReference type="GO" id="GO:0005524">
    <property type="term" value="F:ATP binding"/>
    <property type="evidence" value="ECO:0007669"/>
    <property type="project" value="UniProtKB-KW"/>
</dbReference>